<comment type="caution">
    <text evidence="2">The sequence shown here is derived from an EMBL/GenBank/DDBJ whole genome shotgun (WGS) entry which is preliminary data.</text>
</comment>
<organism evidence="2 3">
    <name type="scientific">Marchantia polymorpha subsp. ruderalis</name>
    <dbReference type="NCBI Taxonomy" id="1480154"/>
    <lineage>
        <taxon>Eukaryota</taxon>
        <taxon>Viridiplantae</taxon>
        <taxon>Streptophyta</taxon>
        <taxon>Embryophyta</taxon>
        <taxon>Marchantiophyta</taxon>
        <taxon>Marchantiopsida</taxon>
        <taxon>Marchantiidae</taxon>
        <taxon>Marchantiales</taxon>
        <taxon>Marchantiaceae</taxon>
        <taxon>Marchantia</taxon>
    </lineage>
</organism>
<evidence type="ECO:0000256" key="1">
    <source>
        <dbReference type="SAM" id="MobiDB-lite"/>
    </source>
</evidence>
<feature type="region of interest" description="Disordered" evidence="1">
    <location>
        <begin position="43"/>
        <end position="91"/>
    </location>
</feature>
<evidence type="ECO:0000313" key="3">
    <source>
        <dbReference type="Proteomes" id="UP000077202"/>
    </source>
</evidence>
<dbReference type="EMBL" id="LVLJ01002837">
    <property type="protein sequence ID" value="OAE23492.1"/>
    <property type="molecule type" value="Genomic_DNA"/>
</dbReference>
<keyword evidence="3" id="KW-1185">Reference proteome</keyword>
<sequence length="202" mass="21932">MLYGSGTGSRPRQPRAGLCWSRTKETGACCVLCAGDVVATVGPRDRMRSGPSDSVSPAVRCTPGRDVSARGGAQDKDRVGDVVRDSDRPRHPPLPAACRLHLVLRLYAPHTPPRPPDDHATGLTSLRAPQESFALSMRNGGISRADWNGMGFTSWSVAAGAAGKVTELLGFESEQQERELLCTWTRSYEPEEKCQQRVNETE</sequence>
<gene>
    <name evidence="2" type="ORF">AXG93_285s1510</name>
</gene>
<dbReference type="Proteomes" id="UP000077202">
    <property type="component" value="Unassembled WGS sequence"/>
</dbReference>
<proteinExistence type="predicted"/>
<name>A0A176VT29_MARPO</name>
<dbReference type="AlphaFoldDB" id="A0A176VT29"/>
<evidence type="ECO:0000313" key="2">
    <source>
        <dbReference type="EMBL" id="OAE23492.1"/>
    </source>
</evidence>
<feature type="compositionally biased region" description="Basic and acidic residues" evidence="1">
    <location>
        <begin position="73"/>
        <end position="90"/>
    </location>
</feature>
<reference evidence="2" key="1">
    <citation type="submission" date="2016-03" db="EMBL/GenBank/DDBJ databases">
        <title>Mechanisms controlling the formation of the plant cell surface in tip-growing cells are functionally conserved among land plants.</title>
        <authorList>
            <person name="Honkanen S."/>
            <person name="Jones V.A."/>
            <person name="Morieri G."/>
            <person name="Champion C."/>
            <person name="Hetherington A.J."/>
            <person name="Kelly S."/>
            <person name="Saint-Marcoux D."/>
            <person name="Proust H."/>
            <person name="Prescott H."/>
            <person name="Dolan L."/>
        </authorList>
    </citation>
    <scope>NUCLEOTIDE SEQUENCE [LARGE SCALE GENOMIC DNA]</scope>
    <source>
        <tissue evidence="2">Whole gametophyte</tissue>
    </source>
</reference>
<protein>
    <submittedName>
        <fullName evidence="2">Uncharacterized protein</fullName>
    </submittedName>
</protein>
<accession>A0A176VT29</accession>